<keyword evidence="2" id="KW-1185">Reference proteome</keyword>
<dbReference type="EMBL" id="RDQH01000332">
    <property type="protein sequence ID" value="RXH97353.1"/>
    <property type="molecule type" value="Genomic_DNA"/>
</dbReference>
<organism evidence="1 2">
    <name type="scientific">Malus domestica</name>
    <name type="common">Apple</name>
    <name type="synonym">Pyrus malus</name>
    <dbReference type="NCBI Taxonomy" id="3750"/>
    <lineage>
        <taxon>Eukaryota</taxon>
        <taxon>Viridiplantae</taxon>
        <taxon>Streptophyta</taxon>
        <taxon>Embryophyta</taxon>
        <taxon>Tracheophyta</taxon>
        <taxon>Spermatophyta</taxon>
        <taxon>Magnoliopsida</taxon>
        <taxon>eudicotyledons</taxon>
        <taxon>Gunneridae</taxon>
        <taxon>Pentapetalae</taxon>
        <taxon>rosids</taxon>
        <taxon>fabids</taxon>
        <taxon>Rosales</taxon>
        <taxon>Rosaceae</taxon>
        <taxon>Amygdaloideae</taxon>
        <taxon>Maleae</taxon>
        <taxon>Malus</taxon>
    </lineage>
</organism>
<gene>
    <name evidence="1" type="ORF">DVH24_036021</name>
</gene>
<dbReference type="Proteomes" id="UP000290289">
    <property type="component" value="Chromosome 6"/>
</dbReference>
<protein>
    <submittedName>
        <fullName evidence="1">Uncharacterized protein</fullName>
    </submittedName>
</protein>
<proteinExistence type="predicted"/>
<reference evidence="1 2" key="1">
    <citation type="submission" date="2018-10" db="EMBL/GenBank/DDBJ databases">
        <title>A high-quality apple genome assembly.</title>
        <authorList>
            <person name="Hu J."/>
        </authorList>
    </citation>
    <scope>NUCLEOTIDE SEQUENCE [LARGE SCALE GENOMIC DNA]</scope>
    <source>
        <strain evidence="2">cv. HFTH1</strain>
        <tissue evidence="1">Young leaf</tissue>
    </source>
</reference>
<name>A0A498JTW4_MALDO</name>
<dbReference type="AlphaFoldDB" id="A0A498JTW4"/>
<evidence type="ECO:0000313" key="2">
    <source>
        <dbReference type="Proteomes" id="UP000290289"/>
    </source>
</evidence>
<accession>A0A498JTW4</accession>
<sequence>MIILPKLQSPHATEHPMLMDNALKIFIAIWNATLETMILHAESIVLHSFAINDLDQSQKSKHNILLEQFGARKASLGLAYFNFHDNGITALLQFNLAISFLSSYFPYSLSASYKQYVLWMFKAAMSYSGTWCFELIIKLVRSVGVQLDHTLYNHAILGLLTAKSLGQTCIVMYGVLSHFGNVHDIKTWAILFADHSFMVKELSRLVELIQYCVDDANWSDASLLTPRMQDYYSINTKFDDTYLQNVSRYKLKIILGLCSVALYALGSFRPKFFGYITFLDFWKLVCLWNARRFGNLAFSPRVYAGTYSTTEVKFARIELVLLCYLLYPLPAMVFGLSAFVKPKERLNTILRDVCFIAHALLQRSCMVEAQLGRLGSKFCSEANFLVVCLEIHTPLVFEASIMILFFLEPQGLGEQVAQASTCQGRHENKPYFKGEGILGHRSVEDQSMPSMQCLFNSLNDLGEAFPVLC</sequence>
<comment type="caution">
    <text evidence="1">The sequence shown here is derived from an EMBL/GenBank/DDBJ whole genome shotgun (WGS) entry which is preliminary data.</text>
</comment>
<evidence type="ECO:0000313" key="1">
    <source>
        <dbReference type="EMBL" id="RXH97353.1"/>
    </source>
</evidence>